<evidence type="ECO:0000313" key="2">
    <source>
        <dbReference type="EMBL" id="KAH3844045.1"/>
    </source>
</evidence>
<keyword evidence="3" id="KW-1185">Reference proteome</keyword>
<gene>
    <name evidence="2" type="ORF">DPMN_086296</name>
</gene>
<name>A0A9D4KQQ7_DREPO</name>
<dbReference type="AlphaFoldDB" id="A0A9D4KQQ7"/>
<comment type="caution">
    <text evidence="2">The sequence shown here is derived from an EMBL/GenBank/DDBJ whole genome shotgun (WGS) entry which is preliminary data.</text>
</comment>
<accession>A0A9D4KQQ7</accession>
<sequence>MTLITSTPFEKELIVSITPVIPHFDKRPRAREKHIGIKVGSHCRSDQLDHPDHRNFPTKPDQARLERVYTTSSRPLVDNTRPPHDSFTTSTQPSFRLPLDHLDLYASPIRSELDQVDLSSIATRSLHDQIVMRSKITRSSFMVEYQSGSDRYGRMSIRSPHDGFTINSIFYSTNTRPLTERFSIRFLLDRYSIFLTCKKISGRKPDQCRPTRPHPTNHANRTRPVPDRLVGLVGTRL</sequence>
<reference evidence="2" key="1">
    <citation type="journal article" date="2019" name="bioRxiv">
        <title>The Genome of the Zebra Mussel, Dreissena polymorpha: A Resource for Invasive Species Research.</title>
        <authorList>
            <person name="McCartney M.A."/>
            <person name="Auch B."/>
            <person name="Kono T."/>
            <person name="Mallez S."/>
            <person name="Zhang Y."/>
            <person name="Obille A."/>
            <person name="Becker A."/>
            <person name="Abrahante J.E."/>
            <person name="Garbe J."/>
            <person name="Badalamenti J.P."/>
            <person name="Herman A."/>
            <person name="Mangelson H."/>
            <person name="Liachko I."/>
            <person name="Sullivan S."/>
            <person name="Sone E.D."/>
            <person name="Koren S."/>
            <person name="Silverstein K.A.T."/>
            <person name="Beckman K.B."/>
            <person name="Gohl D.M."/>
        </authorList>
    </citation>
    <scope>NUCLEOTIDE SEQUENCE</scope>
    <source>
        <strain evidence="2">Duluth1</strain>
        <tissue evidence="2">Whole animal</tissue>
    </source>
</reference>
<protein>
    <submittedName>
        <fullName evidence="2">Uncharacterized protein</fullName>
    </submittedName>
</protein>
<proteinExistence type="predicted"/>
<dbReference type="Proteomes" id="UP000828390">
    <property type="component" value="Unassembled WGS sequence"/>
</dbReference>
<feature type="region of interest" description="Disordered" evidence="1">
    <location>
        <begin position="203"/>
        <end position="226"/>
    </location>
</feature>
<dbReference type="EMBL" id="JAIWYP010000003">
    <property type="protein sequence ID" value="KAH3844045.1"/>
    <property type="molecule type" value="Genomic_DNA"/>
</dbReference>
<reference evidence="2" key="2">
    <citation type="submission" date="2020-11" db="EMBL/GenBank/DDBJ databases">
        <authorList>
            <person name="McCartney M.A."/>
            <person name="Auch B."/>
            <person name="Kono T."/>
            <person name="Mallez S."/>
            <person name="Becker A."/>
            <person name="Gohl D.M."/>
            <person name="Silverstein K.A.T."/>
            <person name="Koren S."/>
            <person name="Bechman K.B."/>
            <person name="Herman A."/>
            <person name="Abrahante J.E."/>
            <person name="Garbe J."/>
        </authorList>
    </citation>
    <scope>NUCLEOTIDE SEQUENCE</scope>
    <source>
        <strain evidence="2">Duluth1</strain>
        <tissue evidence="2">Whole animal</tissue>
    </source>
</reference>
<organism evidence="2 3">
    <name type="scientific">Dreissena polymorpha</name>
    <name type="common">Zebra mussel</name>
    <name type="synonym">Mytilus polymorpha</name>
    <dbReference type="NCBI Taxonomy" id="45954"/>
    <lineage>
        <taxon>Eukaryota</taxon>
        <taxon>Metazoa</taxon>
        <taxon>Spiralia</taxon>
        <taxon>Lophotrochozoa</taxon>
        <taxon>Mollusca</taxon>
        <taxon>Bivalvia</taxon>
        <taxon>Autobranchia</taxon>
        <taxon>Heteroconchia</taxon>
        <taxon>Euheterodonta</taxon>
        <taxon>Imparidentia</taxon>
        <taxon>Neoheterodontei</taxon>
        <taxon>Myida</taxon>
        <taxon>Dreissenoidea</taxon>
        <taxon>Dreissenidae</taxon>
        <taxon>Dreissena</taxon>
    </lineage>
</organism>
<evidence type="ECO:0000256" key="1">
    <source>
        <dbReference type="SAM" id="MobiDB-lite"/>
    </source>
</evidence>
<evidence type="ECO:0000313" key="3">
    <source>
        <dbReference type="Proteomes" id="UP000828390"/>
    </source>
</evidence>